<name>A0AAD2FTJ8_9STRA</name>
<proteinExistence type="predicted"/>
<protein>
    <submittedName>
        <fullName evidence="2">Uncharacterized protein</fullName>
    </submittedName>
</protein>
<evidence type="ECO:0000313" key="3">
    <source>
        <dbReference type="Proteomes" id="UP001295423"/>
    </source>
</evidence>
<feature type="compositionally biased region" description="Acidic residues" evidence="1">
    <location>
        <begin position="426"/>
        <end position="445"/>
    </location>
</feature>
<gene>
    <name evidence="2" type="ORF">CYCCA115_LOCUS13842</name>
</gene>
<reference evidence="2" key="1">
    <citation type="submission" date="2023-08" db="EMBL/GenBank/DDBJ databases">
        <authorList>
            <person name="Audoor S."/>
            <person name="Bilcke G."/>
        </authorList>
    </citation>
    <scope>NUCLEOTIDE SEQUENCE</scope>
</reference>
<evidence type="ECO:0000313" key="2">
    <source>
        <dbReference type="EMBL" id="CAJ1953039.1"/>
    </source>
</evidence>
<dbReference type="EMBL" id="CAKOGP040001814">
    <property type="protein sequence ID" value="CAJ1953039.1"/>
    <property type="molecule type" value="Genomic_DNA"/>
</dbReference>
<keyword evidence="3" id="KW-1185">Reference proteome</keyword>
<organism evidence="2 3">
    <name type="scientific">Cylindrotheca closterium</name>
    <dbReference type="NCBI Taxonomy" id="2856"/>
    <lineage>
        <taxon>Eukaryota</taxon>
        <taxon>Sar</taxon>
        <taxon>Stramenopiles</taxon>
        <taxon>Ochrophyta</taxon>
        <taxon>Bacillariophyta</taxon>
        <taxon>Bacillariophyceae</taxon>
        <taxon>Bacillariophycidae</taxon>
        <taxon>Bacillariales</taxon>
        <taxon>Bacillariaceae</taxon>
        <taxon>Cylindrotheca</taxon>
    </lineage>
</organism>
<dbReference type="Proteomes" id="UP001295423">
    <property type="component" value="Unassembled WGS sequence"/>
</dbReference>
<feature type="region of interest" description="Disordered" evidence="1">
    <location>
        <begin position="421"/>
        <end position="451"/>
    </location>
</feature>
<evidence type="ECO:0000256" key="1">
    <source>
        <dbReference type="SAM" id="MobiDB-lite"/>
    </source>
</evidence>
<dbReference type="AlphaFoldDB" id="A0AAD2FTJ8"/>
<comment type="caution">
    <text evidence="2">The sequence shown here is derived from an EMBL/GenBank/DDBJ whole genome shotgun (WGS) entry which is preliminary data.</text>
</comment>
<sequence>MTNNRGFTEAVPLSLSSMAHMTLPLEEGVSDGLTQVLHHMLTCCANYARAIMPPHNWKANDLTTSMHAWEPHEGDAEPRDLPTSLTKHGFTHQYHRTAFIYLKGAMKENITKEDEKKYLKDWAQEDEAVLGRVSLMFATNGVMTPEELNGSKVTAESPKCVLYKTIIEYRSLPATGNKSAVQAEELSMLSFGGSVDDDVKYGALASLYDDTAKYILEIYSVRGKKYKFDLMKSTLCDGTVPRMPSRGNPDEAPHDDPFLKSLCVTVTDHATSRQEEHKYAITRMHLSMEGNLRIGQHQLPTDSSSISNRMQETFLYLNHLKPEMAVATPSGHTLLLDPKEAGKIYIDGRYITSWGKDPKIGSHLPALFGMDLQNIPFWHGRITDYDILKRSYAQLWQDVLIDARLKGKDIGGRLLSRLITGSDPVKDDEDDDDDEGADNMDDEEDKTPAVDTGSDCLEAQVMQSTTFDPVGISAKALATRFSKEYCEEGFPCLAHEIDWVKDRLPGRVPVVVPLRVINVLRRGGYFDTKRTADEVWFSQSRPAKFGDESEVVEKAVDLLKEAGCNDITPNMIVFFNGVGVSDPVQKKGLVRFNRSLRQYHVNQYFSTMNLMDLIAKPKNGAPEPKKQKIDTVAAKGFLLGYHVAQEHPDGTVLLRYLLKHRSEAI</sequence>
<accession>A0AAD2FTJ8</accession>